<sequence>MEIGALIRVPPFLEEYKVIEKFSYKVSAKEQLKKYIIYEDKNFLAINKPPNIAVQGGTKIRKHLDGILKSSYKSIQPRLVHRLDKETSGVLLVAKNRKTANHLTYAFRMKKITKHYWAITNGDYLNKNGVINIDIRGRNNEKLYSSLTYYHKYMKINNKLNWIIFCPITGRNHQIRIHSKSMGAPILGDKKYDNLFKESNNGLHLHSRSVEFSDLDGKKFFFEAPLPVHMVKTWKKYNLPMKSDFSGFKEFILES</sequence>
<comment type="subcellular location">
    <subcellularLocation>
        <location evidence="1">Mitochondrion</location>
    </subcellularLocation>
</comment>
<dbReference type="InterPro" id="IPR006145">
    <property type="entry name" value="PsdUridine_synth_RsuA/RluA"/>
</dbReference>
<dbReference type="PANTHER" id="PTHR21600:SF81">
    <property type="entry name" value="21S RRNA PSEUDOURIDINE(2819) SYNTHASE"/>
    <property type="match status" value="1"/>
</dbReference>
<dbReference type="GO" id="GO:0003723">
    <property type="term" value="F:RNA binding"/>
    <property type="evidence" value="ECO:0007669"/>
    <property type="project" value="InterPro"/>
</dbReference>
<dbReference type="GO" id="GO:0005739">
    <property type="term" value="C:mitochondrion"/>
    <property type="evidence" value="ECO:0007669"/>
    <property type="project" value="UniProtKB-SubCell"/>
</dbReference>
<dbReference type="SUPFAM" id="SSF55120">
    <property type="entry name" value="Pseudouridine synthase"/>
    <property type="match status" value="1"/>
</dbReference>
<protein>
    <recommendedName>
        <fullName evidence="4">Pseudouridine synthase RsuA/RluA-like domain-containing protein</fullName>
    </recommendedName>
</protein>
<dbReference type="InterPro" id="IPR020103">
    <property type="entry name" value="PsdUridine_synth_cat_dom_sf"/>
</dbReference>
<evidence type="ECO:0000256" key="2">
    <source>
        <dbReference type="ARBA" id="ARBA00023128"/>
    </source>
</evidence>
<dbReference type="EMBL" id="UINC01029960">
    <property type="protein sequence ID" value="SVB13575.1"/>
    <property type="molecule type" value="Genomic_DNA"/>
</dbReference>
<gene>
    <name evidence="5" type="ORF">METZ01_LOCUS166429</name>
</gene>
<evidence type="ECO:0000256" key="3">
    <source>
        <dbReference type="ARBA" id="ARBA00023235"/>
    </source>
</evidence>
<dbReference type="GO" id="GO:0000455">
    <property type="term" value="P:enzyme-directed rRNA pseudouridine synthesis"/>
    <property type="evidence" value="ECO:0007669"/>
    <property type="project" value="TreeGrafter"/>
</dbReference>
<name>A0A382BIG2_9ZZZZ</name>
<reference evidence="5" key="1">
    <citation type="submission" date="2018-05" db="EMBL/GenBank/DDBJ databases">
        <authorList>
            <person name="Lanie J.A."/>
            <person name="Ng W.-L."/>
            <person name="Kazmierczak K.M."/>
            <person name="Andrzejewski T.M."/>
            <person name="Davidsen T.M."/>
            <person name="Wayne K.J."/>
            <person name="Tettelin H."/>
            <person name="Glass J.I."/>
            <person name="Rusch D."/>
            <person name="Podicherti R."/>
            <person name="Tsui H.-C.T."/>
            <person name="Winkler M.E."/>
        </authorList>
    </citation>
    <scope>NUCLEOTIDE SEQUENCE</scope>
</reference>
<organism evidence="5">
    <name type="scientific">marine metagenome</name>
    <dbReference type="NCBI Taxonomy" id="408172"/>
    <lineage>
        <taxon>unclassified sequences</taxon>
        <taxon>metagenomes</taxon>
        <taxon>ecological metagenomes</taxon>
    </lineage>
</organism>
<dbReference type="CDD" id="cd02869">
    <property type="entry name" value="PseudoU_synth_RluA_like"/>
    <property type="match status" value="1"/>
</dbReference>
<evidence type="ECO:0000313" key="5">
    <source>
        <dbReference type="EMBL" id="SVB13575.1"/>
    </source>
</evidence>
<dbReference type="AlphaFoldDB" id="A0A382BIG2"/>
<dbReference type="GO" id="GO:0009982">
    <property type="term" value="F:pseudouridine synthase activity"/>
    <property type="evidence" value="ECO:0007669"/>
    <property type="project" value="InterPro"/>
</dbReference>
<dbReference type="PANTHER" id="PTHR21600">
    <property type="entry name" value="MITOCHONDRIAL RNA PSEUDOURIDINE SYNTHASE"/>
    <property type="match status" value="1"/>
</dbReference>
<keyword evidence="3" id="KW-0413">Isomerase</keyword>
<dbReference type="PROSITE" id="PS01129">
    <property type="entry name" value="PSI_RLU"/>
    <property type="match status" value="1"/>
</dbReference>
<dbReference type="Pfam" id="PF00849">
    <property type="entry name" value="PseudoU_synth_2"/>
    <property type="match status" value="1"/>
</dbReference>
<dbReference type="Gene3D" id="3.30.2350.10">
    <property type="entry name" value="Pseudouridine synthase"/>
    <property type="match status" value="1"/>
</dbReference>
<feature type="domain" description="Pseudouridine synthase RsuA/RluA-like" evidence="4">
    <location>
        <begin position="42"/>
        <end position="179"/>
    </location>
</feature>
<accession>A0A382BIG2</accession>
<dbReference type="InterPro" id="IPR050188">
    <property type="entry name" value="RluA_PseudoU_synthase"/>
</dbReference>
<dbReference type="InterPro" id="IPR006224">
    <property type="entry name" value="PsdUridine_synth_RluA-like_CS"/>
</dbReference>
<keyword evidence="2" id="KW-0496">Mitochondrion</keyword>
<evidence type="ECO:0000256" key="1">
    <source>
        <dbReference type="ARBA" id="ARBA00004173"/>
    </source>
</evidence>
<proteinExistence type="predicted"/>
<evidence type="ECO:0000259" key="4">
    <source>
        <dbReference type="Pfam" id="PF00849"/>
    </source>
</evidence>